<gene>
    <name evidence="6" type="ORF">HBR001_LOCUS1025</name>
</gene>
<dbReference type="CDD" id="cd06559">
    <property type="entry name" value="Endonuclease_V"/>
    <property type="match status" value="1"/>
</dbReference>
<dbReference type="PANTHER" id="PTHR28511">
    <property type="entry name" value="ENDONUCLEASE V"/>
    <property type="match status" value="1"/>
</dbReference>
<organism evidence="6 7">
    <name type="scientific">Hyaloperonospora brassicae</name>
    <name type="common">Brassica downy mildew</name>
    <name type="synonym">Peronospora brassicae</name>
    <dbReference type="NCBI Taxonomy" id="162125"/>
    <lineage>
        <taxon>Eukaryota</taxon>
        <taxon>Sar</taxon>
        <taxon>Stramenopiles</taxon>
        <taxon>Oomycota</taxon>
        <taxon>Peronosporomycetes</taxon>
        <taxon>Peronosporales</taxon>
        <taxon>Peronosporaceae</taxon>
        <taxon>Hyaloperonospora</taxon>
    </lineage>
</organism>
<name>A0AAV0T2H2_HYABA</name>
<evidence type="ECO:0000313" key="6">
    <source>
        <dbReference type="EMBL" id="CAI5713346.1"/>
    </source>
</evidence>
<evidence type="ECO:0000256" key="1">
    <source>
        <dbReference type="ARBA" id="ARBA00004496"/>
    </source>
</evidence>
<evidence type="ECO:0000256" key="4">
    <source>
        <dbReference type="ARBA" id="ARBA00022759"/>
    </source>
</evidence>
<reference evidence="6" key="1">
    <citation type="submission" date="2022-12" db="EMBL/GenBank/DDBJ databases">
        <authorList>
            <person name="Webb A."/>
        </authorList>
    </citation>
    <scope>NUCLEOTIDE SEQUENCE</scope>
    <source>
        <strain evidence="6">Hp1</strain>
    </source>
</reference>
<dbReference type="EMBL" id="CANTFL010000090">
    <property type="protein sequence ID" value="CAI5713346.1"/>
    <property type="molecule type" value="Genomic_DNA"/>
</dbReference>
<evidence type="ECO:0000313" key="7">
    <source>
        <dbReference type="Proteomes" id="UP001162031"/>
    </source>
</evidence>
<comment type="caution">
    <text evidence="6">The sequence shown here is derived from an EMBL/GenBank/DDBJ whole genome shotgun (WGS) entry which is preliminary data.</text>
</comment>
<dbReference type="GO" id="GO:0016891">
    <property type="term" value="F:RNA endonuclease activity producing 5'-phosphomonoesters, hydrolytic mechanism"/>
    <property type="evidence" value="ECO:0007669"/>
    <property type="project" value="TreeGrafter"/>
</dbReference>
<dbReference type="InterPro" id="IPR007581">
    <property type="entry name" value="Endonuclease-V"/>
</dbReference>
<sequence>MTTVGTQAQWKSAACLTSFDGYFAALRRLISCCSCRDVHPAEQLELKQQLIETDTVQWRLQSDSASDANCHVVRRVAGVDISFLRGSDEHACASIVVLDYPSQALLYEAFVYVALPAPYVPGFLAFREVPALTKLYDDLRRRRPDLLPDVTLVDGNGVLHPQGFGLASHFGVLRGIPTIGIGKTFLHVDGLTKCIVKRLMAEAREDDGTHDVVELTGKSGKVWGAAVCSTADVKNPIYVSIGHMVSLDTAIAIARACAQHRVPEPIRQADQRSRAVIRQWTSSNAVDMTLDLFHVHAPY</sequence>
<dbReference type="Proteomes" id="UP001162031">
    <property type="component" value="Unassembled WGS sequence"/>
</dbReference>
<proteinExistence type="inferred from homology"/>
<dbReference type="GO" id="GO:0003727">
    <property type="term" value="F:single-stranded RNA binding"/>
    <property type="evidence" value="ECO:0007669"/>
    <property type="project" value="TreeGrafter"/>
</dbReference>
<evidence type="ECO:0000256" key="3">
    <source>
        <dbReference type="ARBA" id="ARBA00022722"/>
    </source>
</evidence>
<dbReference type="GO" id="GO:0005737">
    <property type="term" value="C:cytoplasm"/>
    <property type="evidence" value="ECO:0007669"/>
    <property type="project" value="UniProtKB-SubCell"/>
</dbReference>
<accession>A0AAV0T2H2</accession>
<evidence type="ECO:0000256" key="5">
    <source>
        <dbReference type="ARBA" id="ARBA00022801"/>
    </source>
</evidence>
<dbReference type="HAMAP" id="MF_00801">
    <property type="entry name" value="Endonuclease_5"/>
    <property type="match status" value="1"/>
</dbReference>
<dbReference type="Gene3D" id="3.30.2170.10">
    <property type="entry name" value="archaeoglobus fulgidus dsm 4304 superfamily"/>
    <property type="match status" value="1"/>
</dbReference>
<keyword evidence="7" id="KW-1185">Reference proteome</keyword>
<evidence type="ECO:0008006" key="8">
    <source>
        <dbReference type="Google" id="ProtNLM"/>
    </source>
</evidence>
<comment type="subcellular location">
    <subcellularLocation>
        <location evidence="1">Cytoplasm</location>
    </subcellularLocation>
</comment>
<keyword evidence="5" id="KW-0378">Hydrolase</keyword>
<keyword evidence="3" id="KW-0540">Nuclease</keyword>
<dbReference type="AlphaFoldDB" id="A0AAV0T2H2"/>
<dbReference type="GO" id="GO:0006281">
    <property type="term" value="P:DNA repair"/>
    <property type="evidence" value="ECO:0007669"/>
    <property type="project" value="InterPro"/>
</dbReference>
<evidence type="ECO:0000256" key="2">
    <source>
        <dbReference type="ARBA" id="ARBA00022490"/>
    </source>
</evidence>
<dbReference type="GO" id="GO:0005730">
    <property type="term" value="C:nucleolus"/>
    <property type="evidence" value="ECO:0007669"/>
    <property type="project" value="TreeGrafter"/>
</dbReference>
<protein>
    <recommendedName>
        <fullName evidence="8">Endonuclease V</fullName>
    </recommendedName>
</protein>
<keyword evidence="4" id="KW-0255">Endonuclease</keyword>
<dbReference type="PANTHER" id="PTHR28511:SF1">
    <property type="entry name" value="ENDONUCLEASE V"/>
    <property type="match status" value="1"/>
</dbReference>
<keyword evidence="2" id="KW-0963">Cytoplasm</keyword>
<dbReference type="Pfam" id="PF04493">
    <property type="entry name" value="Endonuclease_5"/>
    <property type="match status" value="1"/>
</dbReference>